<keyword evidence="2" id="KW-1133">Transmembrane helix</keyword>
<dbReference type="CDD" id="cd04600">
    <property type="entry name" value="CBS_pair_HPP_assoc"/>
    <property type="match status" value="1"/>
</dbReference>
<reference evidence="5" key="1">
    <citation type="journal article" date="2019" name="Int. J. Syst. Evol. Microbiol.">
        <title>The Global Catalogue of Microorganisms (GCM) 10K type strain sequencing project: providing services to taxonomists for standard genome sequencing and annotation.</title>
        <authorList>
            <consortium name="The Broad Institute Genomics Platform"/>
            <consortium name="The Broad Institute Genome Sequencing Center for Infectious Disease"/>
            <person name="Wu L."/>
            <person name="Ma J."/>
        </authorList>
    </citation>
    <scope>NUCLEOTIDE SEQUENCE [LARGE SCALE GENOMIC DNA]</scope>
    <source>
        <strain evidence="5">CECT 7131</strain>
    </source>
</reference>
<feature type="transmembrane region" description="Helical" evidence="2">
    <location>
        <begin position="36"/>
        <end position="57"/>
    </location>
</feature>
<keyword evidence="5" id="KW-1185">Reference proteome</keyword>
<evidence type="ECO:0000313" key="4">
    <source>
        <dbReference type="EMBL" id="MDN3568542.1"/>
    </source>
</evidence>
<dbReference type="EMBL" id="JAUFPN010000285">
    <property type="protein sequence ID" value="MDN3568542.1"/>
    <property type="molecule type" value="Genomic_DNA"/>
</dbReference>
<evidence type="ECO:0000256" key="2">
    <source>
        <dbReference type="SAM" id="Phobius"/>
    </source>
</evidence>
<protein>
    <submittedName>
        <fullName evidence="4">HPP family protein</fullName>
    </submittedName>
</protein>
<feature type="domain" description="CBS" evidence="3">
    <location>
        <begin position="258"/>
        <end position="316"/>
    </location>
</feature>
<dbReference type="RefSeq" id="WP_290320653.1">
    <property type="nucleotide sequence ID" value="NZ_JAUFPN010000285.1"/>
</dbReference>
<gene>
    <name evidence="4" type="ORF">QWZ14_29550</name>
</gene>
<dbReference type="InterPro" id="IPR000644">
    <property type="entry name" value="CBS_dom"/>
</dbReference>
<evidence type="ECO:0000256" key="1">
    <source>
        <dbReference type="PROSITE-ProRule" id="PRU00703"/>
    </source>
</evidence>
<keyword evidence="2" id="KW-0472">Membrane</keyword>
<accession>A0ABT8AFK8</accession>
<keyword evidence="2" id="KW-0812">Transmembrane</keyword>
<evidence type="ECO:0000259" key="3">
    <source>
        <dbReference type="PROSITE" id="PS51371"/>
    </source>
</evidence>
<keyword evidence="1" id="KW-0129">CBS domain</keyword>
<evidence type="ECO:0000313" key="5">
    <source>
        <dbReference type="Proteomes" id="UP001529369"/>
    </source>
</evidence>
<dbReference type="InterPro" id="IPR007065">
    <property type="entry name" value="HPP"/>
</dbReference>
<dbReference type="Proteomes" id="UP001529369">
    <property type="component" value="Unassembled WGS sequence"/>
</dbReference>
<name>A0ABT8AFK8_9PROT</name>
<dbReference type="PROSITE" id="PS51371">
    <property type="entry name" value="CBS"/>
    <property type="match status" value="2"/>
</dbReference>
<organism evidence="4 5">
    <name type="scientific">Paeniroseomonas aquatica</name>
    <dbReference type="NCBI Taxonomy" id="373043"/>
    <lineage>
        <taxon>Bacteria</taxon>
        <taxon>Pseudomonadati</taxon>
        <taxon>Pseudomonadota</taxon>
        <taxon>Alphaproteobacteria</taxon>
        <taxon>Acetobacterales</taxon>
        <taxon>Acetobacteraceae</taxon>
        <taxon>Paeniroseomonas</taxon>
    </lineage>
</organism>
<dbReference type="Gene3D" id="3.10.580.10">
    <property type="entry name" value="CBS-domain"/>
    <property type="match status" value="1"/>
</dbReference>
<dbReference type="InterPro" id="IPR046342">
    <property type="entry name" value="CBS_dom_sf"/>
</dbReference>
<dbReference type="InterPro" id="IPR058581">
    <property type="entry name" value="TM_HPP"/>
</dbReference>
<dbReference type="SUPFAM" id="SSF54631">
    <property type="entry name" value="CBS-domain pair"/>
    <property type="match status" value="1"/>
</dbReference>
<dbReference type="Pfam" id="PF00571">
    <property type="entry name" value="CBS"/>
    <property type="match status" value="2"/>
</dbReference>
<dbReference type="Pfam" id="PF04982">
    <property type="entry name" value="TM_HPP"/>
    <property type="match status" value="1"/>
</dbReference>
<dbReference type="CDD" id="cd02205">
    <property type="entry name" value="CBS_pair_SF"/>
    <property type="match status" value="1"/>
</dbReference>
<dbReference type="PANTHER" id="PTHR33741">
    <property type="entry name" value="TRANSMEMBRANE PROTEIN DDB_G0269096-RELATED"/>
    <property type="match status" value="1"/>
</dbReference>
<feature type="transmembrane region" description="Helical" evidence="2">
    <location>
        <begin position="155"/>
        <end position="178"/>
    </location>
</feature>
<comment type="caution">
    <text evidence="4">The sequence shown here is derived from an EMBL/GenBank/DDBJ whole genome shotgun (WGS) entry which is preliminary data.</text>
</comment>
<dbReference type="SMART" id="SM00116">
    <property type="entry name" value="CBS"/>
    <property type="match status" value="2"/>
</dbReference>
<feature type="transmembrane region" description="Helical" evidence="2">
    <location>
        <begin position="64"/>
        <end position="81"/>
    </location>
</feature>
<feature type="domain" description="CBS" evidence="3">
    <location>
        <begin position="341"/>
        <end position="398"/>
    </location>
</feature>
<proteinExistence type="predicted"/>
<sequence>MTLFNTLDRPSVIFRRHLAKLRSLGPVIGPTSSRDMAAGVAGAGLALFLCATLILGVEVDLSTGTFLIAPMGATAVILLALPNSPLAQPWSAVIGNTISALTAVAVHQVTRDPAMAIGASASLSLAAMFLTRSLHPPGGAVALTAALNPGLLDALGLRFAFGPVFLGTMTLVLLATVWHRLNGRVYPFRQPQTAGPHATADKAAQQRLGLEPEELARILAEYRQSANLGVEDLARLIAAAEQVAAGHTMGAMTCGAIMSRDLVTVRADARAAQVADLFRKHGFTSIPVVGDGGVLIGVIFQLDLIRRARRDALRANTGFGAAMAAIRRDRTAGILRAADVMTTDLPTVAPATLTASLLPLLADGGAEAVPVMDGDRIVGIVTRTDLLSALARSAARPVMIA</sequence>
<dbReference type="PANTHER" id="PTHR33741:SF5">
    <property type="entry name" value="TRANSMEMBRANE PROTEIN DDB_G0269096-RELATED"/>
    <property type="match status" value="1"/>
</dbReference>